<feature type="compositionally biased region" description="Basic and acidic residues" evidence="1">
    <location>
        <begin position="375"/>
        <end position="385"/>
    </location>
</feature>
<comment type="caution">
    <text evidence="2">The sequence shown here is derived from an EMBL/GenBank/DDBJ whole genome shotgun (WGS) entry which is preliminary data.</text>
</comment>
<evidence type="ECO:0000256" key="1">
    <source>
        <dbReference type="SAM" id="MobiDB-lite"/>
    </source>
</evidence>
<sequence length="608" mass="67162">MPQGARGQPSDQPWRRPRASPALQPRHRSLEEFLERDGHGYNPESVAAAVRQANADFEARQIERAEEAYGVAYEVARLTFDYRPLLFDVAVRRALCHIMGTDPALAAADPVRSRSWEILEVAEQIIPNTSVVKVLKGLLYLKGSLSPQDQRDKHLTTAMEWLQSAASQHKAPLREPLQDLVECLQAHAALSRGDCDSAIEICSKVLSRSGVHAFALLVRGDACKFHVSGHFEREAAEDYAAVLRLDANLQPLLGIHFKLAPPTRLEELALRFHPFLDKQGPRPYEEYPMYAAYSRRQNFFAAAWVIHFVASLKVRVKSSRLRRSVQAHSRGLWRLMEERTAALADHESTTGEVWGPYDPDSKCKRYRRYWMERPRPARSPRREQQEGGAELGCAGARSAPTDDSAHAPQAAGAKRPAPPAPAPPACPEAHALPAGSGVPVEGRTSSRPAVACAPELPDMVAVYLSKTSKYLDEPFVRTGDGLSDDEWTTRALRLAGALDDASGALDDELKPRDPPEVAIDPPLAPLEELRRRLQAPAGWLRELDRITEFADPVPFAVRAEPAAALGGSWSASCGKATLSSRLPRHSVGEKFWESTVGRCGDWQANLRT</sequence>
<feature type="region of interest" description="Disordered" evidence="1">
    <location>
        <begin position="375"/>
        <end position="449"/>
    </location>
</feature>
<feature type="compositionally biased region" description="Pro residues" evidence="1">
    <location>
        <begin position="416"/>
        <end position="426"/>
    </location>
</feature>
<accession>A0ABN9XFQ8</accession>
<name>A0ABN9XFQ8_9DINO</name>
<organism evidence="2 3">
    <name type="scientific">Prorocentrum cordatum</name>
    <dbReference type="NCBI Taxonomy" id="2364126"/>
    <lineage>
        <taxon>Eukaryota</taxon>
        <taxon>Sar</taxon>
        <taxon>Alveolata</taxon>
        <taxon>Dinophyceae</taxon>
        <taxon>Prorocentrales</taxon>
        <taxon>Prorocentraceae</taxon>
        <taxon>Prorocentrum</taxon>
    </lineage>
</organism>
<dbReference type="InterPro" id="IPR011990">
    <property type="entry name" value="TPR-like_helical_dom_sf"/>
</dbReference>
<evidence type="ECO:0000313" key="3">
    <source>
        <dbReference type="Proteomes" id="UP001189429"/>
    </source>
</evidence>
<dbReference type="Proteomes" id="UP001189429">
    <property type="component" value="Unassembled WGS sequence"/>
</dbReference>
<dbReference type="EMBL" id="CAUYUJ010020481">
    <property type="protein sequence ID" value="CAK0898489.1"/>
    <property type="molecule type" value="Genomic_DNA"/>
</dbReference>
<evidence type="ECO:0008006" key="4">
    <source>
        <dbReference type="Google" id="ProtNLM"/>
    </source>
</evidence>
<reference evidence="2" key="1">
    <citation type="submission" date="2023-10" db="EMBL/GenBank/DDBJ databases">
        <authorList>
            <person name="Chen Y."/>
            <person name="Shah S."/>
            <person name="Dougan E. K."/>
            <person name="Thang M."/>
            <person name="Chan C."/>
        </authorList>
    </citation>
    <scope>NUCLEOTIDE SEQUENCE [LARGE SCALE GENOMIC DNA]</scope>
</reference>
<protein>
    <recommendedName>
        <fullName evidence="4">KIF-binding protein</fullName>
    </recommendedName>
</protein>
<feature type="compositionally biased region" description="Low complexity" evidence="1">
    <location>
        <begin position="406"/>
        <end position="415"/>
    </location>
</feature>
<gene>
    <name evidence="2" type="ORF">PCOR1329_LOCUS76330</name>
</gene>
<feature type="region of interest" description="Disordered" evidence="1">
    <location>
        <begin position="1"/>
        <end position="32"/>
    </location>
</feature>
<evidence type="ECO:0000313" key="2">
    <source>
        <dbReference type="EMBL" id="CAK0898489.1"/>
    </source>
</evidence>
<dbReference type="SUPFAM" id="SSF48452">
    <property type="entry name" value="TPR-like"/>
    <property type="match status" value="1"/>
</dbReference>
<dbReference type="Gene3D" id="1.25.40.10">
    <property type="entry name" value="Tetratricopeptide repeat domain"/>
    <property type="match status" value="1"/>
</dbReference>
<proteinExistence type="predicted"/>
<keyword evidence="3" id="KW-1185">Reference proteome</keyword>